<dbReference type="AlphaFoldDB" id="A0A1J9RVI4"/>
<evidence type="ECO:0000256" key="1">
    <source>
        <dbReference type="SAM" id="MobiDB-lite"/>
    </source>
</evidence>
<dbReference type="Pfam" id="PF00168">
    <property type="entry name" value="C2"/>
    <property type="match status" value="1"/>
</dbReference>
<dbReference type="RefSeq" id="XP_020128659.1">
    <property type="nucleotide sequence ID" value="XM_020275247.1"/>
</dbReference>
<name>A0A1J9RVI4_9PEZI</name>
<evidence type="ECO:0000259" key="2">
    <source>
        <dbReference type="PROSITE" id="PS50004"/>
    </source>
</evidence>
<gene>
    <name evidence="3" type="ORF">BKCO1_3800038</name>
</gene>
<dbReference type="STRING" id="236234.A0A1J9RVI4"/>
<proteinExistence type="predicted"/>
<feature type="compositionally biased region" description="Basic and acidic residues" evidence="1">
    <location>
        <begin position="454"/>
        <end position="464"/>
    </location>
</feature>
<organism evidence="3 4">
    <name type="scientific">Diplodia corticola</name>
    <dbReference type="NCBI Taxonomy" id="236234"/>
    <lineage>
        <taxon>Eukaryota</taxon>
        <taxon>Fungi</taxon>
        <taxon>Dikarya</taxon>
        <taxon>Ascomycota</taxon>
        <taxon>Pezizomycotina</taxon>
        <taxon>Dothideomycetes</taxon>
        <taxon>Dothideomycetes incertae sedis</taxon>
        <taxon>Botryosphaeriales</taxon>
        <taxon>Botryosphaeriaceae</taxon>
        <taxon>Diplodia</taxon>
    </lineage>
</organism>
<dbReference type="SUPFAM" id="SSF49562">
    <property type="entry name" value="C2 domain (Calcium/lipid-binding domain, CaLB)"/>
    <property type="match status" value="1"/>
</dbReference>
<dbReference type="EMBL" id="MNUE01000038">
    <property type="protein sequence ID" value="OJD32399.1"/>
    <property type="molecule type" value="Genomic_DNA"/>
</dbReference>
<dbReference type="InterPro" id="IPR035892">
    <property type="entry name" value="C2_domain_sf"/>
</dbReference>
<keyword evidence="4" id="KW-1185">Reference proteome</keyword>
<dbReference type="GO" id="GO:0010628">
    <property type="term" value="P:positive regulation of gene expression"/>
    <property type="evidence" value="ECO:0007669"/>
    <property type="project" value="TreeGrafter"/>
</dbReference>
<feature type="region of interest" description="Disordered" evidence="1">
    <location>
        <begin position="529"/>
        <end position="557"/>
    </location>
</feature>
<protein>
    <submittedName>
        <fullName evidence="3">C2 domain-containing protein</fullName>
    </submittedName>
</protein>
<feature type="region of interest" description="Disordered" evidence="1">
    <location>
        <begin position="571"/>
        <end position="614"/>
    </location>
</feature>
<dbReference type="Proteomes" id="UP000183809">
    <property type="component" value="Unassembled WGS sequence"/>
</dbReference>
<feature type="domain" description="C2" evidence="2">
    <location>
        <begin position="42"/>
        <end position="172"/>
    </location>
</feature>
<evidence type="ECO:0000313" key="3">
    <source>
        <dbReference type="EMBL" id="OJD32399.1"/>
    </source>
</evidence>
<dbReference type="OrthoDB" id="73919at2759"/>
<dbReference type="Gene3D" id="2.60.40.150">
    <property type="entry name" value="C2 domain"/>
    <property type="match status" value="1"/>
</dbReference>
<comment type="caution">
    <text evidence="3">The sequence shown here is derived from an EMBL/GenBank/DDBJ whole genome shotgun (WGS) entry which is preliminary data.</text>
</comment>
<dbReference type="InterPro" id="IPR000008">
    <property type="entry name" value="C2_dom"/>
</dbReference>
<accession>A0A1J9RVI4</accession>
<feature type="region of interest" description="Disordered" evidence="1">
    <location>
        <begin position="414"/>
        <end position="470"/>
    </location>
</feature>
<dbReference type="GeneID" id="31015508"/>
<reference evidence="3 4" key="1">
    <citation type="submission" date="2016-10" db="EMBL/GenBank/DDBJ databases">
        <title>Proteomics and genomics reveal pathogen-plant mechanisms compatible with a hemibiotrophic lifestyle of Diplodia corticola.</title>
        <authorList>
            <person name="Fernandes I."/>
            <person name="De Jonge R."/>
            <person name="Van De Peer Y."/>
            <person name="Devreese B."/>
            <person name="Alves A."/>
            <person name="Esteves A.C."/>
        </authorList>
    </citation>
    <scope>NUCLEOTIDE SEQUENCE [LARGE SCALE GENOMIC DNA]</scope>
    <source>
        <strain evidence="3 4">CBS 112549</strain>
    </source>
</reference>
<evidence type="ECO:0000313" key="4">
    <source>
        <dbReference type="Proteomes" id="UP000183809"/>
    </source>
</evidence>
<feature type="compositionally biased region" description="Low complexity" evidence="1">
    <location>
        <begin position="531"/>
        <end position="543"/>
    </location>
</feature>
<feature type="region of interest" description="Disordered" evidence="1">
    <location>
        <begin position="1"/>
        <end position="55"/>
    </location>
</feature>
<feature type="compositionally biased region" description="Low complexity" evidence="1">
    <location>
        <begin position="571"/>
        <end position="581"/>
    </location>
</feature>
<feature type="compositionally biased region" description="Basic residues" evidence="1">
    <location>
        <begin position="424"/>
        <end position="433"/>
    </location>
</feature>
<dbReference type="PANTHER" id="PTHR47800:SF5">
    <property type="entry name" value="FER-1-LIKE PROTEIN 6"/>
    <property type="match status" value="1"/>
</dbReference>
<dbReference type="PROSITE" id="PS50004">
    <property type="entry name" value="C2"/>
    <property type="match status" value="1"/>
</dbReference>
<dbReference type="PANTHER" id="PTHR47800">
    <property type="entry name" value="C2 DOMAIN-CONTAINING PROTEIN"/>
    <property type="match status" value="1"/>
</dbReference>
<sequence>MTAPPSSQPDHGHDALDDDGAAGAPSGHENPVQDVAASHEEPPPPGGFSDTPVPHATPGFTLKFTFHRANHLPIADINTMSSDPYVLAQLNTALPPRHKEDPLLRMRSPTVHRSTEPVFECEWIVANVPASGFKLKVRLYDEDPADHDDRLGNLHINVPQLSEDWEGIHQQTYKLRKRLASKRAYALRAAAVAVNKAEHMGAEIVVSIELLGRTQDPYNEGGRAYTLGPLLWYRHNSPLLGRIVNRTDSGGDDESNHPIKYDRHGNRINRYNFQANEIQLRGPVPPELYHRYVEFKPFVRSMYTAKGVRGFLLSKALHHQHARVYNYDKSTSWGKFDEPCFEQTMKFLELVHFDQGGRIFTYVLTLDALWRFTETGKEFGIDMLSKHTMHSDVSVYIAFSGEFFIRRLKHPHHRADAEDEGEHQHHHHSHHRERSGDNSTHPPDDISGGPPVDEPPKDPKHYELVIDNDSGTYRPNAKLLPLLKSFMESRLPGLKVTTLDCQADADKMARMKQEQRDLKAREGDQIVYHQLSESDNDSSSLSSSDEDELEEAVQSHHARVRDDHVLHAFGHQARAQQQAKAQHLKSLAHRPGSGMTGHKGHPDPVEAPDVGAPQ</sequence>